<dbReference type="SMART" id="SM00066">
    <property type="entry name" value="GAL4"/>
    <property type="match status" value="1"/>
</dbReference>
<dbReference type="Pfam" id="PF11951">
    <property type="entry name" value="Fungal_trans_2"/>
    <property type="match status" value="1"/>
</dbReference>
<keyword evidence="2" id="KW-0805">Transcription regulation</keyword>
<gene>
    <name evidence="8" type="ORF">BJX67DRAFT_385632</name>
</gene>
<dbReference type="EMBL" id="JBFXLQ010000067">
    <property type="protein sequence ID" value="KAL2862494.1"/>
    <property type="molecule type" value="Genomic_DNA"/>
</dbReference>
<dbReference type="InterPro" id="IPR021858">
    <property type="entry name" value="Fun_TF"/>
</dbReference>
<evidence type="ECO:0000256" key="4">
    <source>
        <dbReference type="ARBA" id="ARBA00023163"/>
    </source>
</evidence>
<organism evidence="8 9">
    <name type="scientific">Aspergillus lucknowensis</name>
    <dbReference type="NCBI Taxonomy" id="176173"/>
    <lineage>
        <taxon>Eukaryota</taxon>
        <taxon>Fungi</taxon>
        <taxon>Dikarya</taxon>
        <taxon>Ascomycota</taxon>
        <taxon>Pezizomycotina</taxon>
        <taxon>Eurotiomycetes</taxon>
        <taxon>Eurotiomycetidae</taxon>
        <taxon>Eurotiales</taxon>
        <taxon>Aspergillaceae</taxon>
        <taxon>Aspergillus</taxon>
        <taxon>Aspergillus subgen. Nidulantes</taxon>
    </lineage>
</organism>
<dbReference type="RefSeq" id="XP_070881473.1">
    <property type="nucleotide sequence ID" value="XM_071033906.1"/>
</dbReference>
<evidence type="ECO:0000256" key="2">
    <source>
        <dbReference type="ARBA" id="ARBA00023015"/>
    </source>
</evidence>
<protein>
    <submittedName>
        <fullName evidence="8">Fungal-specific transcription factor domain-containing protein</fullName>
    </submittedName>
</protein>
<name>A0ABR4LD74_9EURO</name>
<dbReference type="PANTHER" id="PTHR37534:SF46">
    <property type="entry name" value="ZN(II)2CYS6 TRANSCRIPTION FACTOR (EUROFUNG)"/>
    <property type="match status" value="1"/>
</dbReference>
<dbReference type="InterPro" id="IPR001138">
    <property type="entry name" value="Zn2Cys6_DnaBD"/>
</dbReference>
<evidence type="ECO:0000256" key="5">
    <source>
        <dbReference type="ARBA" id="ARBA00023242"/>
    </source>
</evidence>
<evidence type="ECO:0000256" key="6">
    <source>
        <dbReference type="SAM" id="MobiDB-lite"/>
    </source>
</evidence>
<comment type="caution">
    <text evidence="8">The sequence shown here is derived from an EMBL/GenBank/DDBJ whole genome shotgun (WGS) entry which is preliminary data.</text>
</comment>
<keyword evidence="4" id="KW-0804">Transcription</keyword>
<evidence type="ECO:0000313" key="8">
    <source>
        <dbReference type="EMBL" id="KAL2862494.1"/>
    </source>
</evidence>
<evidence type="ECO:0000256" key="1">
    <source>
        <dbReference type="ARBA" id="ARBA00004123"/>
    </source>
</evidence>
<keyword evidence="9" id="KW-1185">Reference proteome</keyword>
<evidence type="ECO:0000313" key="9">
    <source>
        <dbReference type="Proteomes" id="UP001610432"/>
    </source>
</evidence>
<sequence length="523" mass="56719">MHPSGGCLPCKSRKKKCDGANPICRACQRNYLVCVWPAGHRPKSKGVPSSALSIFAVDSKDASSRRDEPNAESDPAPPRAKRLPAALSSVPGALSATAHLSRESKFLLDHYLHRTGKMASAHVGTYTPFTDALLPIADASTMLLDSILAFSSFHLATTGSNVSPVSLFEQQGLALRTLKYGITQYSHGDKDAGIQVFLSMLMLCCVELANGGQSESSFQHLAALRNLAPGILGSLPTIPQDYKTAVVFGRELYAYFLAVACICDPASMGDPTTIEEFDVVFSEIISSGCTGALLGCSDALFVLIPQAVAFLHEARALSLAHPVSTAQGAIFTPDSDAASSSSEAATLKSKTALLLTKVSLWEPPVRSDITFQVSGRILQLALTSILVETSYWCNVATVSASYDPGEPLSWSFRNRAMSTLDYQMAPLMTEFVGLLESLPAQSWIATTMCWSIVVLGSYATLPHHRNAVRRYLLDMEATFKFQNMTRSRLLLEYIWSRIRTFDQDRPIPIVEAMIETGGRFMLG</sequence>
<dbReference type="Pfam" id="PF00172">
    <property type="entry name" value="Zn_clus"/>
    <property type="match status" value="1"/>
</dbReference>
<dbReference type="Proteomes" id="UP001610432">
    <property type="component" value="Unassembled WGS sequence"/>
</dbReference>
<dbReference type="CDD" id="cd00067">
    <property type="entry name" value="GAL4"/>
    <property type="match status" value="1"/>
</dbReference>
<comment type="subcellular location">
    <subcellularLocation>
        <location evidence="1">Nucleus</location>
    </subcellularLocation>
</comment>
<feature type="region of interest" description="Disordered" evidence="6">
    <location>
        <begin position="59"/>
        <end position="82"/>
    </location>
</feature>
<feature type="domain" description="Zn(2)-C6 fungal-type" evidence="7">
    <location>
        <begin position="6"/>
        <end position="36"/>
    </location>
</feature>
<keyword evidence="5" id="KW-0539">Nucleus</keyword>
<dbReference type="GeneID" id="98148978"/>
<accession>A0ABR4LD74</accession>
<evidence type="ECO:0000256" key="3">
    <source>
        <dbReference type="ARBA" id="ARBA00023125"/>
    </source>
</evidence>
<dbReference type="PANTHER" id="PTHR37534">
    <property type="entry name" value="TRANSCRIPTIONAL ACTIVATOR PROTEIN UGA3"/>
    <property type="match status" value="1"/>
</dbReference>
<keyword evidence="3" id="KW-0238">DNA-binding</keyword>
<dbReference type="PROSITE" id="PS00463">
    <property type="entry name" value="ZN2_CY6_FUNGAL_1"/>
    <property type="match status" value="1"/>
</dbReference>
<proteinExistence type="predicted"/>
<dbReference type="InterPro" id="IPR036864">
    <property type="entry name" value="Zn2-C6_fun-type_DNA-bd_sf"/>
</dbReference>
<reference evidence="8 9" key="1">
    <citation type="submission" date="2024-07" db="EMBL/GenBank/DDBJ databases">
        <title>Section-level genome sequencing and comparative genomics of Aspergillus sections Usti and Cavernicolus.</title>
        <authorList>
            <consortium name="Lawrence Berkeley National Laboratory"/>
            <person name="Nybo J.L."/>
            <person name="Vesth T.C."/>
            <person name="Theobald S."/>
            <person name="Frisvad J.C."/>
            <person name="Larsen T.O."/>
            <person name="Kjaerboelling I."/>
            <person name="Rothschild-Mancinelli K."/>
            <person name="Lyhne E.K."/>
            <person name="Kogle M.E."/>
            <person name="Barry K."/>
            <person name="Clum A."/>
            <person name="Na H."/>
            <person name="Ledsgaard L."/>
            <person name="Lin J."/>
            <person name="Lipzen A."/>
            <person name="Kuo A."/>
            <person name="Riley R."/>
            <person name="Mondo S."/>
            <person name="Labutti K."/>
            <person name="Haridas S."/>
            <person name="Pangalinan J."/>
            <person name="Salamov A.A."/>
            <person name="Simmons B.A."/>
            <person name="Magnuson J.K."/>
            <person name="Chen J."/>
            <person name="Drula E."/>
            <person name="Henrissat B."/>
            <person name="Wiebenga A."/>
            <person name="Lubbers R.J."/>
            <person name="Gomes A.C."/>
            <person name="Macurrencykelacurrency M.R."/>
            <person name="Stajich J."/>
            <person name="Grigoriev I.V."/>
            <person name="Mortensen U.H."/>
            <person name="De Vries R.P."/>
            <person name="Baker S.E."/>
            <person name="Andersen M.R."/>
        </authorList>
    </citation>
    <scope>NUCLEOTIDE SEQUENCE [LARGE SCALE GENOMIC DNA]</scope>
    <source>
        <strain evidence="8 9">CBS 449.75</strain>
    </source>
</reference>
<evidence type="ECO:0000259" key="7">
    <source>
        <dbReference type="PROSITE" id="PS50048"/>
    </source>
</evidence>
<dbReference type="Gene3D" id="4.10.240.10">
    <property type="entry name" value="Zn(2)-C6 fungal-type DNA-binding domain"/>
    <property type="match status" value="1"/>
</dbReference>
<dbReference type="SUPFAM" id="SSF57701">
    <property type="entry name" value="Zn2/Cys6 DNA-binding domain"/>
    <property type="match status" value="1"/>
</dbReference>
<feature type="compositionally biased region" description="Basic and acidic residues" evidence="6">
    <location>
        <begin position="59"/>
        <end position="69"/>
    </location>
</feature>
<dbReference type="PROSITE" id="PS50048">
    <property type="entry name" value="ZN2_CY6_FUNGAL_2"/>
    <property type="match status" value="1"/>
</dbReference>